<dbReference type="Gramene" id="OIT03856">
    <property type="protein sequence ID" value="OIT03856"/>
    <property type="gene ID" value="A4A49_04833"/>
</dbReference>
<evidence type="ECO:0000313" key="1">
    <source>
        <dbReference type="EMBL" id="OIT03856.1"/>
    </source>
</evidence>
<gene>
    <name evidence="1" type="ORF">A4A49_04833</name>
</gene>
<dbReference type="SMR" id="A0A1J6ITH9"/>
<dbReference type="EMBL" id="MJEQ01037187">
    <property type="protein sequence ID" value="OIT03856.1"/>
    <property type="molecule type" value="Genomic_DNA"/>
</dbReference>
<name>A0A1J6ITH9_NICAT</name>
<dbReference type="AlphaFoldDB" id="A0A1J6ITH9"/>
<organism evidence="1 2">
    <name type="scientific">Nicotiana attenuata</name>
    <name type="common">Coyote tobacco</name>
    <dbReference type="NCBI Taxonomy" id="49451"/>
    <lineage>
        <taxon>Eukaryota</taxon>
        <taxon>Viridiplantae</taxon>
        <taxon>Streptophyta</taxon>
        <taxon>Embryophyta</taxon>
        <taxon>Tracheophyta</taxon>
        <taxon>Spermatophyta</taxon>
        <taxon>Magnoliopsida</taxon>
        <taxon>eudicotyledons</taxon>
        <taxon>Gunneridae</taxon>
        <taxon>Pentapetalae</taxon>
        <taxon>asterids</taxon>
        <taxon>lamiids</taxon>
        <taxon>Solanales</taxon>
        <taxon>Solanaceae</taxon>
        <taxon>Nicotianoideae</taxon>
        <taxon>Nicotianeae</taxon>
        <taxon>Nicotiana</taxon>
    </lineage>
</organism>
<protein>
    <submittedName>
        <fullName evidence="1">Uncharacterized protein</fullName>
    </submittedName>
</protein>
<reference evidence="1" key="1">
    <citation type="submission" date="2016-11" db="EMBL/GenBank/DDBJ databases">
        <title>The genome of Nicotiana attenuata.</title>
        <authorList>
            <person name="Xu S."/>
            <person name="Brockmoeller T."/>
            <person name="Gaquerel E."/>
            <person name="Navarro A."/>
            <person name="Kuhl H."/>
            <person name="Gase K."/>
            <person name="Ling Z."/>
            <person name="Zhou W."/>
            <person name="Kreitzer C."/>
            <person name="Stanke M."/>
            <person name="Tang H."/>
            <person name="Lyons E."/>
            <person name="Pandey P."/>
            <person name="Pandey S.P."/>
            <person name="Timmermann B."/>
            <person name="Baldwin I.T."/>
        </authorList>
    </citation>
    <scope>NUCLEOTIDE SEQUENCE [LARGE SCALE GENOMIC DNA]</scope>
    <source>
        <strain evidence="1">UT</strain>
    </source>
</reference>
<dbReference type="Proteomes" id="UP000187609">
    <property type="component" value="Unassembled WGS sequence"/>
</dbReference>
<proteinExistence type="predicted"/>
<accession>A0A1J6ITH9</accession>
<keyword evidence="2" id="KW-1185">Reference proteome</keyword>
<comment type="caution">
    <text evidence="1">The sequence shown here is derived from an EMBL/GenBank/DDBJ whole genome shotgun (WGS) entry which is preliminary data.</text>
</comment>
<evidence type="ECO:0000313" key="2">
    <source>
        <dbReference type="Proteomes" id="UP000187609"/>
    </source>
</evidence>
<dbReference type="STRING" id="49451.A0A1J6ITH9"/>
<sequence>MAAVILDKFSNGNPEGWVYRAESYFNFLGFSEEDRLPLPYFYLEGDALAWFDWLFRNKQFYDWNHYKEKLFLRLRKQPVANSKRSLADSSMAYHNYISYSTLDSSEVQVAPIVDLRHNSNFYELEQASEVGNSEAKPVFDEMSLGIFTKAAEYDSLDSTSSVPAIDIQVGSDSIEIDPIDYTDSATTTLSNKEDKVFDQISQGIGTVLWYHSADDVPFPISFDDLPLLPSNVEQLNAQVLFPGIESALEEDTTSYVNQVFVKSPKRDTTEQRSQFATMLMDSFICLVRGVNLPIYQMLALPFSVNLDDGHILDSSYCFHVRDCIYLHYVPDSTIGTTPFCSYGDNWFDTGQDFKVDSCVLLSIESEVLTQEAFPKTKVFTSNMANLEDRHAEWSFLLLGFHCELHLKEVIKNILWFHHDFNVHLDYWRDIVHERNLSGFLLFESRVRAREEKIQRMTQEITETYSKQSPNIWVNNVVKRLFAMFGLAHKARSTSSYIIFDPGGVNTSFCATSEQLLFRLVKGFTTGNYYTTQQYMKTQPATAVLTAMLQEYKALELMSGYKVTLQGVQGAGYTFSGVGRIM</sequence>